<feature type="transmembrane region" description="Helical" evidence="6">
    <location>
        <begin position="144"/>
        <end position="163"/>
    </location>
</feature>
<dbReference type="SUPFAM" id="SSF103473">
    <property type="entry name" value="MFS general substrate transporter"/>
    <property type="match status" value="1"/>
</dbReference>
<evidence type="ECO:0000313" key="14">
    <source>
        <dbReference type="Proteomes" id="UP000504756"/>
    </source>
</evidence>
<evidence type="ECO:0000256" key="2">
    <source>
        <dbReference type="ARBA" id="ARBA00022448"/>
    </source>
</evidence>
<dbReference type="OMA" id="SDITWGI"/>
<evidence type="ECO:0000256" key="1">
    <source>
        <dbReference type="ARBA" id="ARBA00004651"/>
    </source>
</evidence>
<keyword evidence="5 6" id="KW-0472">Membrane</keyword>
<dbReference type="EMBL" id="CP109635">
    <property type="protein sequence ID" value="UYT10417.1"/>
    <property type="molecule type" value="Genomic_DNA"/>
</dbReference>
<feature type="transmembrane region" description="Helical" evidence="6">
    <location>
        <begin position="374"/>
        <end position="395"/>
    </location>
</feature>
<dbReference type="Pfam" id="PF07690">
    <property type="entry name" value="MFS_1"/>
    <property type="match status" value="1"/>
</dbReference>
<proteinExistence type="predicted"/>
<accession>A0A1I4HSD0</accession>
<reference evidence="8 14" key="2">
    <citation type="submission" date="2020-06" db="EMBL/GenBank/DDBJ databases">
        <title>Draft genome sequence of Lactic acid bacteria from Okinawan-style tofu.</title>
        <authorList>
            <person name="Takara I."/>
            <person name="Ikematsu S."/>
        </authorList>
    </citation>
    <scope>NUCLEOTIDE SEQUENCE [LARGE SCALE GENOMIC DNA]</scope>
    <source>
        <strain evidence="8">Lg38</strain>
        <strain evidence="14">lg38</strain>
    </source>
</reference>
<feature type="transmembrane region" description="Helical" evidence="6">
    <location>
        <begin position="110"/>
        <end position="132"/>
    </location>
</feature>
<dbReference type="Proteomes" id="UP001217324">
    <property type="component" value="Chromosome"/>
</dbReference>
<dbReference type="InterPro" id="IPR036259">
    <property type="entry name" value="MFS_trans_sf"/>
</dbReference>
<reference evidence="10 13" key="1">
    <citation type="submission" date="2016-10" db="EMBL/GenBank/DDBJ databases">
        <authorList>
            <person name="de Groot N.N."/>
        </authorList>
    </citation>
    <scope>NUCLEOTIDE SEQUENCE [LARGE SCALE GENOMIC DNA]</scope>
    <source>
        <strain evidence="10 13">M79</strain>
    </source>
</reference>
<evidence type="ECO:0000313" key="10">
    <source>
        <dbReference type="EMBL" id="SFL45055.1"/>
    </source>
</evidence>
<dbReference type="GO" id="GO:0005886">
    <property type="term" value="C:plasma membrane"/>
    <property type="evidence" value="ECO:0007669"/>
    <property type="project" value="UniProtKB-SubCell"/>
</dbReference>
<feature type="transmembrane region" description="Helical" evidence="6">
    <location>
        <begin position="287"/>
        <end position="306"/>
    </location>
</feature>
<dbReference type="Proteomes" id="UP001164042">
    <property type="component" value="Chromosome"/>
</dbReference>
<reference evidence="11" key="3">
    <citation type="submission" date="2022-10" db="EMBL/GenBank/DDBJ databases">
        <title>Genome assembly of Lactococcus garvieae isolates from cricket gut.</title>
        <authorList>
            <person name="Luecke A.R."/>
            <person name="Brown A.M.V."/>
            <person name="Wakeman C.A."/>
        </authorList>
    </citation>
    <scope>NUCLEOTIDE SEQUENCE</scope>
    <source>
        <strain evidence="11">Alexii-11_2</strain>
    </source>
</reference>
<dbReference type="RefSeq" id="WP_014024111.1">
    <property type="nucleotide sequence ID" value="NZ_AP026069.1"/>
</dbReference>
<evidence type="ECO:0000259" key="7">
    <source>
        <dbReference type="PROSITE" id="PS50850"/>
    </source>
</evidence>
<keyword evidence="2" id="KW-0813">Transport</keyword>
<dbReference type="InterPro" id="IPR020846">
    <property type="entry name" value="MFS_dom"/>
</dbReference>
<evidence type="ECO:0000256" key="6">
    <source>
        <dbReference type="SAM" id="Phobius"/>
    </source>
</evidence>
<organism evidence="10 13">
    <name type="scientific">Lactococcus garvieae</name>
    <dbReference type="NCBI Taxonomy" id="1363"/>
    <lineage>
        <taxon>Bacteria</taxon>
        <taxon>Bacillati</taxon>
        <taxon>Bacillota</taxon>
        <taxon>Bacilli</taxon>
        <taxon>Lactobacillales</taxon>
        <taxon>Streptococcaceae</taxon>
        <taxon>Lactococcus</taxon>
    </lineage>
</organism>
<dbReference type="EMBL" id="FOTJ01000010">
    <property type="protein sequence ID" value="SFL45055.1"/>
    <property type="molecule type" value="Genomic_DNA"/>
</dbReference>
<dbReference type="OrthoDB" id="9787026at2"/>
<evidence type="ECO:0000313" key="11">
    <source>
        <dbReference type="EMBL" id="UYT10417.1"/>
    </source>
</evidence>
<reference evidence="12" key="4">
    <citation type="submission" date="2023-02" db="EMBL/GenBank/DDBJ databases">
        <title>Comparative genomics and fermentation flavor characterization of five lactic acid bacteria reveal flavor biosynthesis metabolic pathways in fermented muskmelon puree.</title>
        <authorList>
            <person name="Yuan L."/>
            <person name="Li M."/>
            <person name="Xu X."/>
            <person name="Lao F."/>
            <person name="Wu J."/>
        </authorList>
    </citation>
    <scope>NUCLEOTIDE SEQUENCE</scope>
    <source>
        <strain evidence="12">Pa-2</strain>
    </source>
</reference>
<feature type="transmembrane region" description="Helical" evidence="6">
    <location>
        <begin position="57"/>
        <end position="76"/>
    </location>
</feature>
<feature type="domain" description="Major facilitator superfamily (MFS) profile" evidence="7">
    <location>
        <begin position="19"/>
        <end position="400"/>
    </location>
</feature>
<feature type="transmembrane region" description="Helical" evidence="6">
    <location>
        <begin position="83"/>
        <end position="104"/>
    </location>
</feature>
<feature type="transmembrane region" description="Helical" evidence="6">
    <location>
        <begin position="259"/>
        <end position="280"/>
    </location>
</feature>
<feature type="transmembrane region" description="Helical" evidence="6">
    <location>
        <begin position="312"/>
        <end position="337"/>
    </location>
</feature>
<dbReference type="InterPro" id="IPR011701">
    <property type="entry name" value="MFS"/>
</dbReference>
<keyword evidence="4 6" id="KW-1133">Transmembrane helix</keyword>
<dbReference type="PROSITE" id="PS50850">
    <property type="entry name" value="MFS"/>
    <property type="match status" value="1"/>
</dbReference>
<dbReference type="PANTHER" id="PTHR23508:SF10">
    <property type="entry name" value="CARBOXYLIC ACID TRANSPORTER PROTEIN HOMOLOG"/>
    <property type="match status" value="1"/>
</dbReference>
<evidence type="ECO:0000256" key="5">
    <source>
        <dbReference type="ARBA" id="ARBA00023136"/>
    </source>
</evidence>
<evidence type="ECO:0000313" key="8">
    <source>
        <dbReference type="EMBL" id="GFO51288.1"/>
    </source>
</evidence>
<dbReference type="Gene3D" id="1.20.1250.20">
    <property type="entry name" value="MFS general substrate transporter like domains"/>
    <property type="match status" value="2"/>
</dbReference>
<evidence type="ECO:0000256" key="3">
    <source>
        <dbReference type="ARBA" id="ARBA00022692"/>
    </source>
</evidence>
<protein>
    <submittedName>
        <fullName evidence="8">MFS transporter</fullName>
    </submittedName>
    <submittedName>
        <fullName evidence="10">Predicted arabinose efflux permease, MFS family</fullName>
    </submittedName>
</protein>
<evidence type="ECO:0000256" key="4">
    <source>
        <dbReference type="ARBA" id="ARBA00022989"/>
    </source>
</evidence>
<feature type="transmembrane region" description="Helical" evidence="6">
    <location>
        <begin position="222"/>
        <end position="239"/>
    </location>
</feature>
<dbReference type="EMBL" id="JARYTV010000003">
    <property type="protein sequence ID" value="MDH7959728.1"/>
    <property type="molecule type" value="Genomic_DNA"/>
</dbReference>
<dbReference type="Proteomes" id="UP001157396">
    <property type="component" value="Unassembled WGS sequence"/>
</dbReference>
<dbReference type="Proteomes" id="UP000181969">
    <property type="component" value="Unassembled WGS sequence"/>
</dbReference>
<evidence type="ECO:0000313" key="9">
    <source>
        <dbReference type="EMBL" id="MDH7959728.1"/>
    </source>
</evidence>
<comment type="subcellular location">
    <subcellularLocation>
        <location evidence="1">Cell membrane</location>
        <topology evidence="1">Multi-pass membrane protein</topology>
    </subcellularLocation>
</comment>
<dbReference type="AlphaFoldDB" id="A0A1I4HSD0"/>
<feature type="transmembrane region" description="Helical" evidence="6">
    <location>
        <begin position="169"/>
        <end position="188"/>
    </location>
</feature>
<dbReference type="GO" id="GO:0046943">
    <property type="term" value="F:carboxylic acid transmembrane transporter activity"/>
    <property type="evidence" value="ECO:0007669"/>
    <property type="project" value="TreeGrafter"/>
</dbReference>
<dbReference type="EMBL" id="CP118627">
    <property type="protein sequence ID" value="WEA13738.1"/>
    <property type="molecule type" value="Genomic_DNA"/>
</dbReference>
<sequence>MRTHTSAQPKAVSTYQVKVGALVSAGFGLENMDIMFLSFALSSIIGEFGLTTTEAGAISTVTNLGMLLGGILFGILADKFGRVKMLSLSILIFGLATGAIYFSHSITSLYILRFIAGIGGGGEYGVGMTILAENFSKKKLGRTSSIVAVAGQVGAMCAAILSMSILPTYGWRFLFLFGLVPVVLTVFIQKHLKESDSFKAIKTENKGKISDLFKTRQLTHQTLVLMWMAIVQIAGYFGLMNWLPTIMQKKLNLTVAGSSSWMIATIIGMSLGMLTFGQILDKLGPKVAFGLFLIASSLAVYVLTIPTTLASLTLVGAVVGYFSNGMFTGYGAVVSRLYPPEVRATANNVIMNTGRCIGGFSSIVIGFILAHYSIMTVMLFISVLYILSFLAMLTVKNLRAGVYWSL</sequence>
<keyword evidence="3 6" id="KW-0812">Transmembrane</keyword>
<evidence type="ECO:0000313" key="12">
    <source>
        <dbReference type="EMBL" id="WEA13738.1"/>
    </source>
</evidence>
<feature type="transmembrane region" description="Helical" evidence="6">
    <location>
        <begin position="21"/>
        <end position="45"/>
    </location>
</feature>
<name>A0A1I4HSD0_9LACT</name>
<evidence type="ECO:0000313" key="13">
    <source>
        <dbReference type="Proteomes" id="UP000181969"/>
    </source>
</evidence>
<dbReference type="Proteomes" id="UP000504756">
    <property type="component" value="Unassembled WGS sequence"/>
</dbReference>
<feature type="transmembrane region" description="Helical" evidence="6">
    <location>
        <begin position="349"/>
        <end position="368"/>
    </location>
</feature>
<reference evidence="9" key="5">
    <citation type="submission" date="2023-04" db="EMBL/GenBank/DDBJ databases">
        <title>Genomic analysis of Lactococcus garvieae isolates.</title>
        <authorList>
            <person name="Zhanghang C."/>
        </authorList>
    </citation>
    <scope>NUCLEOTIDE SEQUENCE</scope>
    <source>
        <strain evidence="9">ZB-1</strain>
    </source>
</reference>
<gene>
    <name evidence="8" type="ORF">ikelab_05630</name>
    <name evidence="11" type="ORF">OF801_00315</name>
    <name evidence="12" type="ORF">PWF74_09685</name>
    <name evidence="9" type="ORF">QHR29_04535</name>
    <name evidence="10" type="ORF">SAMN05216438_11051</name>
</gene>
<dbReference type="EMBL" id="BLXU01000002">
    <property type="protein sequence ID" value="GFO51288.1"/>
    <property type="molecule type" value="Genomic_DNA"/>
</dbReference>
<dbReference type="PANTHER" id="PTHR23508">
    <property type="entry name" value="CARBOXYLIC ACID TRANSPORTER PROTEIN HOMOLOG"/>
    <property type="match status" value="1"/>
</dbReference>